<dbReference type="AlphaFoldDB" id="A0A916UC36"/>
<accession>A0A916UC36</accession>
<organism evidence="1 2">
    <name type="scientific">Hoyosella rhizosphaerae</name>
    <dbReference type="NCBI Taxonomy" id="1755582"/>
    <lineage>
        <taxon>Bacteria</taxon>
        <taxon>Bacillati</taxon>
        <taxon>Actinomycetota</taxon>
        <taxon>Actinomycetes</taxon>
        <taxon>Mycobacteriales</taxon>
        <taxon>Hoyosellaceae</taxon>
        <taxon>Hoyosella</taxon>
    </lineage>
</organism>
<evidence type="ECO:0000313" key="1">
    <source>
        <dbReference type="EMBL" id="GGC67136.1"/>
    </source>
</evidence>
<dbReference type="EMBL" id="BMJH01000002">
    <property type="protein sequence ID" value="GGC67136.1"/>
    <property type="molecule type" value="Genomic_DNA"/>
</dbReference>
<dbReference type="RefSeq" id="WP_188673875.1">
    <property type="nucleotide sequence ID" value="NZ_BMJH01000002.1"/>
</dbReference>
<keyword evidence="2" id="KW-1185">Reference proteome</keyword>
<dbReference type="Proteomes" id="UP000641514">
    <property type="component" value="Unassembled WGS sequence"/>
</dbReference>
<name>A0A916UC36_9ACTN</name>
<reference evidence="1" key="2">
    <citation type="submission" date="2020-09" db="EMBL/GenBank/DDBJ databases">
        <authorList>
            <person name="Sun Q."/>
            <person name="Zhou Y."/>
        </authorList>
    </citation>
    <scope>NUCLEOTIDE SEQUENCE</scope>
    <source>
        <strain evidence="1">CGMCC 1.15478</strain>
    </source>
</reference>
<gene>
    <name evidence="1" type="ORF">GCM10011410_19750</name>
</gene>
<evidence type="ECO:0008006" key="3">
    <source>
        <dbReference type="Google" id="ProtNLM"/>
    </source>
</evidence>
<reference evidence="1" key="1">
    <citation type="journal article" date="2014" name="Int. J. Syst. Evol. Microbiol.">
        <title>Complete genome sequence of Corynebacterium casei LMG S-19264T (=DSM 44701T), isolated from a smear-ripened cheese.</title>
        <authorList>
            <consortium name="US DOE Joint Genome Institute (JGI-PGF)"/>
            <person name="Walter F."/>
            <person name="Albersmeier A."/>
            <person name="Kalinowski J."/>
            <person name="Ruckert C."/>
        </authorList>
    </citation>
    <scope>NUCLEOTIDE SEQUENCE</scope>
    <source>
        <strain evidence="1">CGMCC 1.15478</strain>
    </source>
</reference>
<proteinExistence type="predicted"/>
<evidence type="ECO:0000313" key="2">
    <source>
        <dbReference type="Proteomes" id="UP000641514"/>
    </source>
</evidence>
<comment type="caution">
    <text evidence="1">The sequence shown here is derived from an EMBL/GenBank/DDBJ whole genome shotgun (WGS) entry which is preliminary data.</text>
</comment>
<sequence length="349" mass="37315">MNPLIVERIHRGHRLMYVALLIRGARDRGGRATVLLTPDAPGSVEYATHLGPLAGDFDLITADAISASSIILAARKHRSDTIVVPDADTLLTSFFRLAWRRLPARLALLVMRPDSHGGARSTVVTLIKRAIVGALRRHPKVDVFTLASSTRKPTRNEVSDPAVVDVNSRDLDGFTVLAGLDDDHFWFGVIGAITGRKNVDLVLGALGELDPETSGLLIAGKISDDIRDDLLPVIDAATSMGLTVRVVDDFLENTQIDAAVAAVDCVILAHSNEGSSGILSKATRTGTRILAAGARSLRDDVGRIGDGARWCELDVDDIVSAMRLMQTDPTPKPLSPDGALDFTTKLLGS</sequence>
<dbReference type="Gene3D" id="3.40.50.2000">
    <property type="entry name" value="Glycogen Phosphorylase B"/>
    <property type="match status" value="1"/>
</dbReference>
<protein>
    <recommendedName>
        <fullName evidence="3">Glycosyltransferase</fullName>
    </recommendedName>
</protein>
<dbReference type="SUPFAM" id="SSF53756">
    <property type="entry name" value="UDP-Glycosyltransferase/glycogen phosphorylase"/>
    <property type="match status" value="1"/>
</dbReference>